<evidence type="ECO:0000313" key="3">
    <source>
        <dbReference type="Proteomes" id="UP000237662"/>
    </source>
</evidence>
<feature type="signal peptide" evidence="1">
    <location>
        <begin position="1"/>
        <end position="17"/>
    </location>
</feature>
<keyword evidence="1" id="KW-0732">Signal</keyword>
<accession>A0A2S6I8H8</accession>
<keyword evidence="3" id="KW-1185">Reference proteome</keyword>
<evidence type="ECO:0000256" key="1">
    <source>
        <dbReference type="SAM" id="SignalP"/>
    </source>
</evidence>
<dbReference type="InterPro" id="IPR025348">
    <property type="entry name" value="DUF4252"/>
</dbReference>
<dbReference type="Pfam" id="PF14060">
    <property type="entry name" value="DUF4252"/>
    <property type="match status" value="1"/>
</dbReference>
<sequence>MLRILLLLCLLSSGISAQDQVIRDFIKEHRRGEENVALTVPGWLIGLASDIAEHATDDPHEQAVFSLAGELGTLRVLTYDNEDFEAPGASIVNLLFSLERYKDFERWADIRTQDGERISLTVRYKKERIRDLVVVLQDGERTTLVSARANLSATELGELVANLEEL</sequence>
<dbReference type="AlphaFoldDB" id="A0A2S6I8H8"/>
<dbReference type="RefSeq" id="WP_170067553.1">
    <property type="nucleotide sequence ID" value="NZ_PTJC01000005.1"/>
</dbReference>
<comment type="caution">
    <text evidence="2">The sequence shown here is derived from an EMBL/GenBank/DDBJ whole genome shotgun (WGS) entry which is preliminary data.</text>
</comment>
<evidence type="ECO:0000313" key="2">
    <source>
        <dbReference type="EMBL" id="PPK87806.1"/>
    </source>
</evidence>
<name>A0A2S6I8H8_9BACT</name>
<dbReference type="Proteomes" id="UP000237662">
    <property type="component" value="Unassembled WGS sequence"/>
</dbReference>
<feature type="chain" id="PRO_5015783471" evidence="1">
    <location>
        <begin position="18"/>
        <end position="166"/>
    </location>
</feature>
<organism evidence="2 3">
    <name type="scientific">Neolewinella xylanilytica</name>
    <dbReference type="NCBI Taxonomy" id="1514080"/>
    <lineage>
        <taxon>Bacteria</taxon>
        <taxon>Pseudomonadati</taxon>
        <taxon>Bacteroidota</taxon>
        <taxon>Saprospiria</taxon>
        <taxon>Saprospirales</taxon>
        <taxon>Lewinellaceae</taxon>
        <taxon>Neolewinella</taxon>
    </lineage>
</organism>
<reference evidence="2 3" key="1">
    <citation type="submission" date="2018-02" db="EMBL/GenBank/DDBJ databases">
        <title>Genomic Encyclopedia of Archaeal and Bacterial Type Strains, Phase II (KMG-II): from individual species to whole genera.</title>
        <authorList>
            <person name="Goeker M."/>
        </authorList>
    </citation>
    <scope>NUCLEOTIDE SEQUENCE [LARGE SCALE GENOMIC DNA]</scope>
    <source>
        <strain evidence="2 3">DSM 29526</strain>
    </source>
</reference>
<gene>
    <name evidence="2" type="ORF">CLV84_0759</name>
</gene>
<dbReference type="EMBL" id="PTJC01000005">
    <property type="protein sequence ID" value="PPK87806.1"/>
    <property type="molecule type" value="Genomic_DNA"/>
</dbReference>
<proteinExistence type="predicted"/>
<protein>
    <submittedName>
        <fullName evidence="2">Uncharacterized protein DUF4252</fullName>
    </submittedName>
</protein>